<accession>A0AAV1IBA4</accession>
<dbReference type="EMBL" id="CAUYUE010000008">
    <property type="protein sequence ID" value="CAK0783118.1"/>
    <property type="molecule type" value="Genomic_DNA"/>
</dbReference>
<evidence type="ECO:0008006" key="4">
    <source>
        <dbReference type="Google" id="ProtNLM"/>
    </source>
</evidence>
<evidence type="ECO:0000313" key="3">
    <source>
        <dbReference type="Proteomes" id="UP001314263"/>
    </source>
</evidence>
<reference evidence="2 3" key="1">
    <citation type="submission" date="2023-10" db="EMBL/GenBank/DDBJ databases">
        <authorList>
            <person name="Maclean D."/>
            <person name="Macfadyen A."/>
        </authorList>
    </citation>
    <scope>NUCLEOTIDE SEQUENCE [LARGE SCALE GENOMIC DNA]</scope>
</reference>
<gene>
    <name evidence="2" type="ORF">CVIRNUC_006313</name>
</gene>
<keyword evidence="1" id="KW-0732">Signal</keyword>
<comment type="caution">
    <text evidence="2">The sequence shown here is derived from an EMBL/GenBank/DDBJ whole genome shotgun (WGS) entry which is preliminary data.</text>
</comment>
<feature type="signal peptide" evidence="1">
    <location>
        <begin position="1"/>
        <end position="34"/>
    </location>
</feature>
<organism evidence="2 3">
    <name type="scientific">Coccomyxa viridis</name>
    <dbReference type="NCBI Taxonomy" id="1274662"/>
    <lineage>
        <taxon>Eukaryota</taxon>
        <taxon>Viridiplantae</taxon>
        <taxon>Chlorophyta</taxon>
        <taxon>core chlorophytes</taxon>
        <taxon>Trebouxiophyceae</taxon>
        <taxon>Trebouxiophyceae incertae sedis</taxon>
        <taxon>Coccomyxaceae</taxon>
        <taxon>Coccomyxa</taxon>
    </lineage>
</organism>
<proteinExistence type="predicted"/>
<dbReference type="Proteomes" id="UP001314263">
    <property type="component" value="Unassembled WGS sequence"/>
</dbReference>
<sequence>MNQPATNHLRPGPMMKGICVCATFFALLCRRCTAPLTEGKERATAKCEPSFLGSQMPWLFLQQGNDGWQNVFDSHAQSMPVGFHASSLAGISIGRLQRRPNWSGTGV</sequence>
<evidence type="ECO:0000256" key="1">
    <source>
        <dbReference type="SAM" id="SignalP"/>
    </source>
</evidence>
<name>A0AAV1IBA4_9CHLO</name>
<protein>
    <recommendedName>
        <fullName evidence="4">Secreted protein</fullName>
    </recommendedName>
</protein>
<evidence type="ECO:0000313" key="2">
    <source>
        <dbReference type="EMBL" id="CAK0783118.1"/>
    </source>
</evidence>
<dbReference type="AlphaFoldDB" id="A0AAV1IBA4"/>
<keyword evidence="3" id="KW-1185">Reference proteome</keyword>
<feature type="chain" id="PRO_5043337194" description="Secreted protein" evidence="1">
    <location>
        <begin position="35"/>
        <end position="107"/>
    </location>
</feature>